<evidence type="ECO:0000256" key="8">
    <source>
        <dbReference type="SAM" id="SignalP"/>
    </source>
</evidence>
<dbReference type="EMBL" id="CAKOFQ010006653">
    <property type="protein sequence ID" value="CAH1954192.1"/>
    <property type="molecule type" value="Genomic_DNA"/>
</dbReference>
<gene>
    <name evidence="9" type="ORF">ACAOBT_LOCUS406</name>
</gene>
<evidence type="ECO:0000313" key="9">
    <source>
        <dbReference type="EMBL" id="CAH1954192.1"/>
    </source>
</evidence>
<sequence>MGKLSVLFALVAIITVASALKCYTCRGTQCDSSSNWVKTDCGAGGVQPYTGHVHACMKHTFRDRVSQHEMVSRKCLQAQKIGNEIVQKCPESDGQTVKCDICQTELCNSASKISVGAMAFTGTIITFLFSRLV</sequence>
<dbReference type="SUPFAM" id="SSF57302">
    <property type="entry name" value="Snake toxin-like"/>
    <property type="match status" value="1"/>
</dbReference>
<accession>A0A9P0JKT6</accession>
<evidence type="ECO:0008006" key="11">
    <source>
        <dbReference type="Google" id="ProtNLM"/>
    </source>
</evidence>
<evidence type="ECO:0000313" key="10">
    <source>
        <dbReference type="Proteomes" id="UP001152888"/>
    </source>
</evidence>
<dbReference type="OrthoDB" id="75169at2759"/>
<evidence type="ECO:0000256" key="3">
    <source>
        <dbReference type="ARBA" id="ARBA00022692"/>
    </source>
</evidence>
<evidence type="ECO:0000256" key="1">
    <source>
        <dbReference type="ARBA" id="ARBA00004589"/>
    </source>
</evidence>
<keyword evidence="3" id="KW-0812">Transmembrane</keyword>
<evidence type="ECO:0000256" key="7">
    <source>
        <dbReference type="ARBA" id="ARBA00023288"/>
    </source>
</evidence>
<protein>
    <recommendedName>
        <fullName evidence="11">Protein sleepless</fullName>
    </recommendedName>
</protein>
<proteinExistence type="predicted"/>
<dbReference type="Proteomes" id="UP001152888">
    <property type="component" value="Unassembled WGS sequence"/>
</dbReference>
<keyword evidence="6" id="KW-0472">Membrane</keyword>
<dbReference type="GO" id="GO:0098552">
    <property type="term" value="C:side of membrane"/>
    <property type="evidence" value="ECO:0007669"/>
    <property type="project" value="UniProtKB-KW"/>
</dbReference>
<keyword evidence="5" id="KW-1133">Transmembrane helix</keyword>
<comment type="caution">
    <text evidence="9">The sequence shown here is derived from an EMBL/GenBank/DDBJ whole genome shotgun (WGS) entry which is preliminary data.</text>
</comment>
<evidence type="ECO:0000256" key="2">
    <source>
        <dbReference type="ARBA" id="ARBA00022622"/>
    </source>
</evidence>
<dbReference type="InterPro" id="IPR050975">
    <property type="entry name" value="Sleep_regulator"/>
</dbReference>
<feature type="signal peptide" evidence="8">
    <location>
        <begin position="1"/>
        <end position="19"/>
    </location>
</feature>
<dbReference type="InterPro" id="IPR045860">
    <property type="entry name" value="Snake_toxin-like_sf"/>
</dbReference>
<dbReference type="PANTHER" id="PTHR33562">
    <property type="entry name" value="ATILLA, ISOFORM B-RELATED-RELATED"/>
    <property type="match status" value="1"/>
</dbReference>
<evidence type="ECO:0000256" key="6">
    <source>
        <dbReference type="ARBA" id="ARBA00023136"/>
    </source>
</evidence>
<dbReference type="AlphaFoldDB" id="A0A9P0JKT6"/>
<keyword evidence="2" id="KW-0325">Glycoprotein</keyword>
<keyword evidence="2" id="KW-0336">GPI-anchor</keyword>
<name>A0A9P0JKT6_ACAOB</name>
<evidence type="ECO:0000256" key="5">
    <source>
        <dbReference type="ARBA" id="ARBA00022989"/>
    </source>
</evidence>
<reference evidence="9" key="1">
    <citation type="submission" date="2022-03" db="EMBL/GenBank/DDBJ databases">
        <authorList>
            <person name="Sayadi A."/>
        </authorList>
    </citation>
    <scope>NUCLEOTIDE SEQUENCE</scope>
</reference>
<feature type="chain" id="PRO_5040169532" description="Protein sleepless" evidence="8">
    <location>
        <begin position="20"/>
        <end position="133"/>
    </location>
</feature>
<keyword evidence="10" id="KW-1185">Reference proteome</keyword>
<evidence type="ECO:0000256" key="4">
    <source>
        <dbReference type="ARBA" id="ARBA00022729"/>
    </source>
</evidence>
<keyword evidence="7" id="KW-0449">Lipoprotein</keyword>
<comment type="subcellular location">
    <subcellularLocation>
        <location evidence="1">Membrane</location>
        <topology evidence="1">Lipid-anchor</topology>
        <topology evidence="1">GPI-anchor</topology>
    </subcellularLocation>
</comment>
<organism evidence="9 10">
    <name type="scientific">Acanthoscelides obtectus</name>
    <name type="common">Bean weevil</name>
    <name type="synonym">Bruchus obtectus</name>
    <dbReference type="NCBI Taxonomy" id="200917"/>
    <lineage>
        <taxon>Eukaryota</taxon>
        <taxon>Metazoa</taxon>
        <taxon>Ecdysozoa</taxon>
        <taxon>Arthropoda</taxon>
        <taxon>Hexapoda</taxon>
        <taxon>Insecta</taxon>
        <taxon>Pterygota</taxon>
        <taxon>Neoptera</taxon>
        <taxon>Endopterygota</taxon>
        <taxon>Coleoptera</taxon>
        <taxon>Polyphaga</taxon>
        <taxon>Cucujiformia</taxon>
        <taxon>Chrysomeloidea</taxon>
        <taxon>Chrysomelidae</taxon>
        <taxon>Bruchinae</taxon>
        <taxon>Bruchini</taxon>
        <taxon>Acanthoscelides</taxon>
    </lineage>
</organism>
<keyword evidence="4 8" id="KW-0732">Signal</keyword>